<gene>
    <name evidence="2" type="ORF">SAMN05421545_3601</name>
</gene>
<dbReference type="InterPro" id="IPR023210">
    <property type="entry name" value="NADP_OxRdtase_dom"/>
</dbReference>
<keyword evidence="3" id="KW-1185">Reference proteome</keyword>
<proteinExistence type="predicted"/>
<dbReference type="InterPro" id="IPR053135">
    <property type="entry name" value="AKR2_Oxidoreductase"/>
</dbReference>
<accession>A0A1N7AV36</accession>
<dbReference type="AlphaFoldDB" id="A0A1N7AV36"/>
<dbReference type="Proteomes" id="UP000185924">
    <property type="component" value="Unassembled WGS sequence"/>
</dbReference>
<dbReference type="GO" id="GO:0016491">
    <property type="term" value="F:oxidoreductase activity"/>
    <property type="evidence" value="ECO:0007669"/>
    <property type="project" value="InterPro"/>
</dbReference>
<name>A0A1N7AV36_9BACT</name>
<dbReference type="SUPFAM" id="SSF51430">
    <property type="entry name" value="NAD(P)-linked oxidoreductase"/>
    <property type="match status" value="1"/>
</dbReference>
<dbReference type="PANTHER" id="PTHR43312">
    <property type="entry name" value="D-THREO-ALDOSE 1-DEHYDROGENASE"/>
    <property type="match status" value="1"/>
</dbReference>
<dbReference type="CDD" id="cd19097">
    <property type="entry name" value="AKR_unchar"/>
    <property type="match status" value="1"/>
</dbReference>
<dbReference type="InterPro" id="IPR036812">
    <property type="entry name" value="NAD(P)_OxRdtase_dom_sf"/>
</dbReference>
<protein>
    <submittedName>
        <fullName evidence="2">Predicted oxidoreductase</fullName>
    </submittedName>
</protein>
<reference evidence="3" key="1">
    <citation type="submission" date="2017-01" db="EMBL/GenBank/DDBJ databases">
        <authorList>
            <person name="Varghese N."/>
            <person name="Submissions S."/>
        </authorList>
    </citation>
    <scope>NUCLEOTIDE SEQUENCE [LARGE SCALE GENOMIC DNA]</scope>
    <source>
        <strain evidence="3">DM9</strain>
    </source>
</reference>
<dbReference type="InterPro" id="IPR020471">
    <property type="entry name" value="AKR"/>
</dbReference>
<dbReference type="STRING" id="1077936.SAMN05421545_3601"/>
<dbReference type="EMBL" id="FTNM01000006">
    <property type="protein sequence ID" value="SIR42872.1"/>
    <property type="molecule type" value="Genomic_DNA"/>
</dbReference>
<dbReference type="PANTHER" id="PTHR43312:SF1">
    <property type="entry name" value="NADP-DEPENDENT OXIDOREDUCTASE DOMAIN-CONTAINING PROTEIN"/>
    <property type="match status" value="1"/>
</dbReference>
<feature type="domain" description="NADP-dependent oxidoreductase" evidence="1">
    <location>
        <begin position="14"/>
        <end position="280"/>
    </location>
</feature>
<evidence type="ECO:0000313" key="2">
    <source>
        <dbReference type="EMBL" id="SIR42872.1"/>
    </source>
</evidence>
<dbReference type="PRINTS" id="PR00069">
    <property type="entry name" value="ALDKETRDTASE"/>
</dbReference>
<sequence>MQGLNLDTPSPTKRLILGTAQFGLPYGISNQRGQIPEAEIATILTEAAKAGIDTLDTAAAYGSSEQCLGKVLHNLPAPYRIISKYPPNQPDKSVRQAFQESLERLGADKLYGYLLHSYASYSDKPKVLDELQEMKSSGQVEKVGISLYHPAEAEELLLREAPIDLVQFPYSIFDRRFEELLPELKNRGIETHIRSVYLQGLYFMQPDQLPLYLKEAAPKLERLQQLAKAYQLPIGAVCLGFALANPYISRVVIGVESLQTLQENISFSKMPLPEALHTELLELKEENETILLPYKWSAT</sequence>
<dbReference type="Gene3D" id="3.20.20.100">
    <property type="entry name" value="NADP-dependent oxidoreductase domain"/>
    <property type="match status" value="1"/>
</dbReference>
<evidence type="ECO:0000313" key="3">
    <source>
        <dbReference type="Proteomes" id="UP000185924"/>
    </source>
</evidence>
<dbReference type="Pfam" id="PF00248">
    <property type="entry name" value="Aldo_ket_red"/>
    <property type="match status" value="1"/>
</dbReference>
<evidence type="ECO:0000259" key="1">
    <source>
        <dbReference type="Pfam" id="PF00248"/>
    </source>
</evidence>
<organism evidence="2 3">
    <name type="scientific">Pontibacter lucknowensis</name>
    <dbReference type="NCBI Taxonomy" id="1077936"/>
    <lineage>
        <taxon>Bacteria</taxon>
        <taxon>Pseudomonadati</taxon>
        <taxon>Bacteroidota</taxon>
        <taxon>Cytophagia</taxon>
        <taxon>Cytophagales</taxon>
        <taxon>Hymenobacteraceae</taxon>
        <taxon>Pontibacter</taxon>
    </lineage>
</organism>